<name>A0A8E2JTH0_9PEZI</name>
<evidence type="ECO:0000313" key="3">
    <source>
        <dbReference type="EMBL" id="OCL08954.1"/>
    </source>
</evidence>
<evidence type="ECO:0000256" key="1">
    <source>
        <dbReference type="SAM" id="MobiDB-lite"/>
    </source>
</evidence>
<keyword evidence="4" id="KW-1185">Reference proteome</keyword>
<feature type="domain" description="DUF3074" evidence="2">
    <location>
        <begin position="102"/>
        <end position="302"/>
    </location>
</feature>
<dbReference type="SUPFAM" id="SSF55961">
    <property type="entry name" value="Bet v1-like"/>
    <property type="match status" value="1"/>
</dbReference>
<dbReference type="InterPro" id="IPR024500">
    <property type="entry name" value="DUF3074"/>
</dbReference>
<dbReference type="AlphaFoldDB" id="A0A8E2JTH0"/>
<reference evidence="3 4" key="1">
    <citation type="journal article" date="2016" name="Nat. Commun.">
        <title>Ectomycorrhizal ecology is imprinted in the genome of the dominant symbiotic fungus Cenococcum geophilum.</title>
        <authorList>
            <consortium name="DOE Joint Genome Institute"/>
            <person name="Peter M."/>
            <person name="Kohler A."/>
            <person name="Ohm R.A."/>
            <person name="Kuo A."/>
            <person name="Krutzmann J."/>
            <person name="Morin E."/>
            <person name="Arend M."/>
            <person name="Barry K.W."/>
            <person name="Binder M."/>
            <person name="Choi C."/>
            <person name="Clum A."/>
            <person name="Copeland A."/>
            <person name="Grisel N."/>
            <person name="Haridas S."/>
            <person name="Kipfer T."/>
            <person name="LaButti K."/>
            <person name="Lindquist E."/>
            <person name="Lipzen A."/>
            <person name="Maire R."/>
            <person name="Meier B."/>
            <person name="Mihaltcheva S."/>
            <person name="Molinier V."/>
            <person name="Murat C."/>
            <person name="Poggeler S."/>
            <person name="Quandt C.A."/>
            <person name="Sperisen C."/>
            <person name="Tritt A."/>
            <person name="Tisserant E."/>
            <person name="Crous P.W."/>
            <person name="Henrissat B."/>
            <person name="Nehls U."/>
            <person name="Egli S."/>
            <person name="Spatafora J.W."/>
            <person name="Grigoriev I.V."/>
            <person name="Martin F.M."/>
        </authorList>
    </citation>
    <scope>NUCLEOTIDE SEQUENCE [LARGE SCALE GENOMIC DNA]</scope>
    <source>
        <strain evidence="3 4">CBS 207.34</strain>
    </source>
</reference>
<proteinExistence type="predicted"/>
<accession>A0A8E2JTH0</accession>
<feature type="region of interest" description="Disordered" evidence="1">
    <location>
        <begin position="1"/>
        <end position="37"/>
    </location>
</feature>
<evidence type="ECO:0000313" key="4">
    <source>
        <dbReference type="Proteomes" id="UP000250140"/>
    </source>
</evidence>
<dbReference type="Proteomes" id="UP000250140">
    <property type="component" value="Unassembled WGS sequence"/>
</dbReference>
<organism evidence="3 4">
    <name type="scientific">Glonium stellatum</name>
    <dbReference type="NCBI Taxonomy" id="574774"/>
    <lineage>
        <taxon>Eukaryota</taxon>
        <taxon>Fungi</taxon>
        <taxon>Dikarya</taxon>
        <taxon>Ascomycota</taxon>
        <taxon>Pezizomycotina</taxon>
        <taxon>Dothideomycetes</taxon>
        <taxon>Pleosporomycetidae</taxon>
        <taxon>Gloniales</taxon>
        <taxon>Gloniaceae</taxon>
        <taxon>Glonium</taxon>
    </lineage>
</organism>
<dbReference type="PANTHER" id="PTHR40370">
    <property type="entry name" value="EXPRESSED PROTEIN"/>
    <property type="match status" value="1"/>
</dbReference>
<dbReference type="EMBL" id="KV749550">
    <property type="protein sequence ID" value="OCL08954.1"/>
    <property type="molecule type" value="Genomic_DNA"/>
</dbReference>
<dbReference type="Pfam" id="PF11274">
    <property type="entry name" value="DUF3074"/>
    <property type="match status" value="1"/>
</dbReference>
<gene>
    <name evidence="3" type="ORF">AOQ84DRAFT_354246</name>
</gene>
<evidence type="ECO:0000259" key="2">
    <source>
        <dbReference type="Pfam" id="PF11274"/>
    </source>
</evidence>
<sequence>MAEEATTVAEGPTSTVTGGEDGQAVPRAGGNLLRRRPLGSNQLPKQALLATAQESAVGLAEFVEAALSQGLALADEIQTSFTKKGSKNSVDSYFRQSDGEKWFARSSEHQDNKAKGTADFEEFDFGLRIDHSIHEKDYTPDVYDANKLLDWDAEIQAGGLSEGVGGFSEIKMCIYQMYHHISVLNDRVFNTLVITARYQDGFLVVQIPVDLSTFPDTVLQNSHSKKGRFSGPDGHAKNGKKLVEGQYVSVERVKRLKKETQDSILWEMATSSDAQGSLPLALQEMSIPAVIAKDVQFFLDWADKRRNTA</sequence>
<protein>
    <recommendedName>
        <fullName evidence="2">DUF3074 domain-containing protein</fullName>
    </recommendedName>
</protein>
<dbReference type="PANTHER" id="PTHR40370:SF1">
    <property type="entry name" value="DUF3074 DOMAIN-CONTAINING PROTEIN"/>
    <property type="match status" value="1"/>
</dbReference>
<dbReference type="OrthoDB" id="6423603at2759"/>